<gene>
    <name evidence="2" type="ORF">ACFOY2_12710</name>
</gene>
<accession>A0ABV8G273</accession>
<dbReference type="EMBL" id="JBHSBI010000005">
    <property type="protein sequence ID" value="MFC4008088.1"/>
    <property type="molecule type" value="Genomic_DNA"/>
</dbReference>
<feature type="signal peptide" evidence="1">
    <location>
        <begin position="1"/>
        <end position="24"/>
    </location>
</feature>
<organism evidence="2 3">
    <name type="scientific">Nonomuraea purpurea</name>
    <dbReference type="NCBI Taxonomy" id="1849276"/>
    <lineage>
        <taxon>Bacteria</taxon>
        <taxon>Bacillati</taxon>
        <taxon>Actinomycetota</taxon>
        <taxon>Actinomycetes</taxon>
        <taxon>Streptosporangiales</taxon>
        <taxon>Streptosporangiaceae</taxon>
        <taxon>Nonomuraea</taxon>
    </lineage>
</organism>
<dbReference type="Proteomes" id="UP001595851">
    <property type="component" value="Unassembled WGS sequence"/>
</dbReference>
<reference evidence="3" key="1">
    <citation type="journal article" date="2019" name="Int. J. Syst. Evol. Microbiol.">
        <title>The Global Catalogue of Microorganisms (GCM) 10K type strain sequencing project: providing services to taxonomists for standard genome sequencing and annotation.</title>
        <authorList>
            <consortium name="The Broad Institute Genomics Platform"/>
            <consortium name="The Broad Institute Genome Sequencing Center for Infectious Disease"/>
            <person name="Wu L."/>
            <person name="Ma J."/>
        </authorList>
    </citation>
    <scope>NUCLEOTIDE SEQUENCE [LARGE SCALE GENOMIC DNA]</scope>
    <source>
        <strain evidence="3">TBRC 1276</strain>
    </source>
</reference>
<evidence type="ECO:0000313" key="2">
    <source>
        <dbReference type="EMBL" id="MFC4008088.1"/>
    </source>
</evidence>
<evidence type="ECO:0000256" key="1">
    <source>
        <dbReference type="SAM" id="SignalP"/>
    </source>
</evidence>
<feature type="chain" id="PRO_5045456007" description="Lipoprotein" evidence="1">
    <location>
        <begin position="25"/>
        <end position="140"/>
    </location>
</feature>
<keyword evidence="1" id="KW-0732">Signal</keyword>
<sequence>MCARRHAFSMVLLCAAVMTACSEAAEPPTIEAAVEQLSSDADDLLGAAGLATVETVEDGSCVPGQVRALLRAESDASASLLARLHALGYAEVVDDLDFREDQDVSVLRHPETLLTFELTVLVGEQPGVRIVGKTTCYATG</sequence>
<evidence type="ECO:0008006" key="4">
    <source>
        <dbReference type="Google" id="ProtNLM"/>
    </source>
</evidence>
<comment type="caution">
    <text evidence="2">The sequence shown here is derived from an EMBL/GenBank/DDBJ whole genome shotgun (WGS) entry which is preliminary data.</text>
</comment>
<name>A0ABV8G273_9ACTN</name>
<dbReference type="PROSITE" id="PS51257">
    <property type="entry name" value="PROKAR_LIPOPROTEIN"/>
    <property type="match status" value="1"/>
</dbReference>
<keyword evidence="3" id="KW-1185">Reference proteome</keyword>
<proteinExistence type="predicted"/>
<dbReference type="RefSeq" id="WP_379528172.1">
    <property type="nucleotide sequence ID" value="NZ_JBHSBI010000005.1"/>
</dbReference>
<protein>
    <recommendedName>
        <fullName evidence="4">Lipoprotein</fullName>
    </recommendedName>
</protein>
<evidence type="ECO:0000313" key="3">
    <source>
        <dbReference type="Proteomes" id="UP001595851"/>
    </source>
</evidence>